<comment type="caution">
    <text evidence="2">The sequence shown here is derived from an EMBL/GenBank/DDBJ whole genome shotgun (WGS) entry which is preliminary data.</text>
</comment>
<reference evidence="2 3" key="1">
    <citation type="submission" date="2015-06" db="EMBL/GenBank/DDBJ databases">
        <title>Draft genome of the ant-associated black yeast Phialophora attae CBS 131958.</title>
        <authorList>
            <person name="Moreno L.F."/>
            <person name="Stielow B.J."/>
            <person name="de Hoog S."/>
            <person name="Vicente V.A."/>
            <person name="Weiss V.A."/>
            <person name="de Vries M."/>
            <person name="Cruz L.M."/>
            <person name="Souza E.M."/>
        </authorList>
    </citation>
    <scope>NUCLEOTIDE SEQUENCE [LARGE SCALE GENOMIC DNA]</scope>
    <source>
        <strain evidence="2 3">CBS 131958</strain>
    </source>
</reference>
<proteinExistence type="predicted"/>
<dbReference type="InterPro" id="IPR057082">
    <property type="entry name" value="PH_C"/>
</dbReference>
<accession>A0A0N1H844</accession>
<organism evidence="2 3">
    <name type="scientific">Cyphellophora attinorum</name>
    <dbReference type="NCBI Taxonomy" id="1664694"/>
    <lineage>
        <taxon>Eukaryota</taxon>
        <taxon>Fungi</taxon>
        <taxon>Dikarya</taxon>
        <taxon>Ascomycota</taxon>
        <taxon>Pezizomycotina</taxon>
        <taxon>Eurotiomycetes</taxon>
        <taxon>Chaetothyriomycetidae</taxon>
        <taxon>Chaetothyriales</taxon>
        <taxon>Cyphellophoraceae</taxon>
        <taxon>Cyphellophora</taxon>
    </lineage>
</organism>
<protein>
    <recommendedName>
        <fullName evidence="1">PH domain-containing protein</fullName>
    </recommendedName>
</protein>
<gene>
    <name evidence="2" type="ORF">AB675_1861</name>
</gene>
<sequence>MILLAEAGRAKDIAQALGPFQEYERDPRIGDTIAELDDLRHHLRELRASLDDRRRYVDTLFRDDVELLQHSVAYTLGDVWTILGQMPQEPIGHDYRNAWKDVSKHCQYSSRSQSLPDRLHTYNNFTMALVRKLNSKGDPVRYLIEDLREDLIKLRRAQLQDRRLITATEAIDDLAALTLRPPLPPIPDTPPLANTGVLIVFHCTFIALRAYDSTRIGPLDPFDHDLDKEAEYFSAPIADNGYHHRLRILRDRSTNVLRLEASVLDGRLKDTPIWTAFVTHHVLSPKWMKKSPHAATIHLSDLKRHIFSPDYTPQRANSGAHVLDFDKTRDADAFARTIHDFGERFRKDASKRSKSGK</sequence>
<evidence type="ECO:0000259" key="1">
    <source>
        <dbReference type="Pfam" id="PF23076"/>
    </source>
</evidence>
<dbReference type="Pfam" id="PF23076">
    <property type="entry name" value="PH_FT_C"/>
    <property type="match status" value="1"/>
</dbReference>
<feature type="domain" description="PH" evidence="1">
    <location>
        <begin position="231"/>
        <end position="340"/>
    </location>
</feature>
<evidence type="ECO:0000313" key="2">
    <source>
        <dbReference type="EMBL" id="KPI42913.1"/>
    </source>
</evidence>
<dbReference type="OrthoDB" id="5345571at2759"/>
<dbReference type="VEuPathDB" id="FungiDB:AB675_1861"/>
<name>A0A0N1H844_9EURO</name>
<dbReference type="AlphaFoldDB" id="A0A0N1H844"/>
<dbReference type="Proteomes" id="UP000038010">
    <property type="component" value="Unassembled WGS sequence"/>
</dbReference>
<dbReference type="EMBL" id="LFJN01000006">
    <property type="protein sequence ID" value="KPI42913.1"/>
    <property type="molecule type" value="Genomic_DNA"/>
</dbReference>
<evidence type="ECO:0000313" key="3">
    <source>
        <dbReference type="Proteomes" id="UP000038010"/>
    </source>
</evidence>
<dbReference type="RefSeq" id="XP_018002876.1">
    <property type="nucleotide sequence ID" value="XM_018141784.1"/>
</dbReference>
<dbReference type="GeneID" id="28733664"/>
<keyword evidence="3" id="KW-1185">Reference proteome</keyword>